<protein>
    <submittedName>
        <fullName evidence="1">Uncharacterized protein</fullName>
    </submittedName>
</protein>
<evidence type="ECO:0000313" key="2">
    <source>
        <dbReference type="Proteomes" id="UP000256794"/>
    </source>
</evidence>
<keyword evidence="2" id="KW-1185">Reference proteome</keyword>
<dbReference type="RefSeq" id="WP_208021420.1">
    <property type="nucleotide sequence ID" value="NZ_CP035286.1"/>
</dbReference>
<comment type="caution">
    <text evidence="1">The sequence shown here is derived from an EMBL/GenBank/DDBJ whole genome shotgun (WGS) entry which is preliminary data.</text>
</comment>
<evidence type="ECO:0000313" key="1">
    <source>
        <dbReference type="EMBL" id="REG30504.1"/>
    </source>
</evidence>
<gene>
    <name evidence="1" type="ORF">ATH84_10513</name>
</gene>
<proteinExistence type="predicted"/>
<accession>A0AAQ0HED6</accession>
<dbReference type="AlphaFoldDB" id="A0AAQ0HED6"/>
<name>A0AAQ0HED6_PARVE</name>
<organism evidence="1 2">
    <name type="scientific">Paracoccus versutus</name>
    <name type="common">Thiobacillus versutus</name>
    <dbReference type="NCBI Taxonomy" id="34007"/>
    <lineage>
        <taxon>Bacteria</taxon>
        <taxon>Pseudomonadati</taxon>
        <taxon>Pseudomonadota</taxon>
        <taxon>Alphaproteobacteria</taxon>
        <taxon>Rhodobacterales</taxon>
        <taxon>Paracoccaceae</taxon>
        <taxon>Paracoccus</taxon>
    </lineage>
</organism>
<dbReference type="EMBL" id="QUMX01000051">
    <property type="protein sequence ID" value="REG30504.1"/>
    <property type="molecule type" value="Genomic_DNA"/>
</dbReference>
<reference evidence="1 2" key="1">
    <citation type="submission" date="2018-08" db="EMBL/GenBank/DDBJ databases">
        <title>Genomic Encyclopedia of Archaeal and Bacterial Type Strains, Phase II (KMG-II): from individual species to whole genera.</title>
        <authorList>
            <person name="Goeker M."/>
        </authorList>
    </citation>
    <scope>NUCLEOTIDE SEQUENCE [LARGE SCALE GENOMIC DNA]</scope>
    <source>
        <strain evidence="1 2">DSM 582</strain>
    </source>
</reference>
<sequence length="73" mass="7516">MSTALDDGDGRAASRLGLTFIGTDDFSGLGQVRADWSQAGAHRLLVDLDGDGTAELTIALGGLEQLNASDLLL</sequence>
<dbReference type="Proteomes" id="UP000256794">
    <property type="component" value="Unassembled WGS sequence"/>
</dbReference>